<dbReference type="FunFam" id="2.100.10.30:FF:000001">
    <property type="entry name" value="Jacalin-related lectin 33"/>
    <property type="match status" value="1"/>
</dbReference>
<dbReference type="OrthoDB" id="4325201at2759"/>
<evidence type="ECO:0000256" key="2">
    <source>
        <dbReference type="ARBA" id="ARBA00022734"/>
    </source>
</evidence>
<evidence type="ECO:0000313" key="5">
    <source>
        <dbReference type="EMBL" id="TXG68441.1"/>
    </source>
</evidence>
<dbReference type="PANTHER" id="PTHR47293:SF66">
    <property type="entry name" value="JACALIN-RELATED LECTIN 11-RELATED"/>
    <property type="match status" value="1"/>
</dbReference>
<feature type="domain" description="Jacalin-type lectin" evidence="4">
    <location>
        <begin position="18"/>
        <end position="162"/>
    </location>
</feature>
<feature type="domain" description="Jacalin-type lectin" evidence="4">
    <location>
        <begin position="356"/>
        <end position="497"/>
    </location>
</feature>
<organism evidence="5 6">
    <name type="scientific">Acer yangbiense</name>
    <dbReference type="NCBI Taxonomy" id="1000413"/>
    <lineage>
        <taxon>Eukaryota</taxon>
        <taxon>Viridiplantae</taxon>
        <taxon>Streptophyta</taxon>
        <taxon>Embryophyta</taxon>
        <taxon>Tracheophyta</taxon>
        <taxon>Spermatophyta</taxon>
        <taxon>Magnoliopsida</taxon>
        <taxon>eudicotyledons</taxon>
        <taxon>Gunneridae</taxon>
        <taxon>Pentapetalae</taxon>
        <taxon>rosids</taxon>
        <taxon>malvids</taxon>
        <taxon>Sapindales</taxon>
        <taxon>Sapindaceae</taxon>
        <taxon>Hippocastanoideae</taxon>
        <taxon>Acereae</taxon>
        <taxon>Acer</taxon>
    </lineage>
</organism>
<proteinExistence type="inferred from homology"/>
<dbReference type="Pfam" id="PF01419">
    <property type="entry name" value="Jacalin"/>
    <property type="match status" value="3"/>
</dbReference>
<sequence length="500" mass="56008">MVEKASYSFERSHDDIEAFQMGQLGYQRGKEWSYKPNGAIIGIMVSCNQNNDIHSLVFKGVDENGNAEYSDTIGCHYKNAFKVMLDWPQEYFTSLSGTFHTTNYHFHSLSFTTNRKKYGPFGINSKGSPFEFPMDGRVIVGFYGRVDEDRYISGGLGVYVKHSKDLFGPNSSQVIQHVVNSNNTKVGSFNQEECIKVGPWGWPRSSTDEEWSYMLKGGVVTVIKIGFNGDYIKWISFKSSDEKSEVKHSVQNSNTTSDESHEVISLNWPEEYLLSITGTLRAPMKDIESLCFYTNQTIYGPFGLMKLTGIPFRFYMKGGIIVGFHGRVGDYFDALGAYIKPFSGLFNSSGQIENTEVKAGPFGGQGGKQWVYQPNDAITEITISHGWVIDSLSFKSVDKNGKAKYSNRFGGEGGDTSDLIKIDWPREYLTSISGTHHTFMKQHVIESLCFQTNKKKHGPFGRTQGSPFDIPLKDRAIVGFHGRANNYIDAIGVYQKGPSS</sequence>
<dbReference type="EMBL" id="VAHF01000002">
    <property type="protein sequence ID" value="TXG68441.1"/>
    <property type="molecule type" value="Genomic_DNA"/>
</dbReference>
<dbReference type="CDD" id="cd09612">
    <property type="entry name" value="Jacalin"/>
    <property type="match status" value="1"/>
</dbReference>
<dbReference type="AlphaFoldDB" id="A0A5C7IH22"/>
<comment type="caution">
    <text evidence="5">The sequence shown here is derived from an EMBL/GenBank/DDBJ whole genome shotgun (WGS) entry which is preliminary data.</text>
</comment>
<evidence type="ECO:0000256" key="1">
    <source>
        <dbReference type="ARBA" id="ARBA00006568"/>
    </source>
</evidence>
<reference evidence="6" key="1">
    <citation type="journal article" date="2019" name="Gigascience">
        <title>De novo genome assembly of the endangered Acer yangbiense, a plant species with extremely small populations endemic to Yunnan Province, China.</title>
        <authorList>
            <person name="Yang J."/>
            <person name="Wariss H.M."/>
            <person name="Tao L."/>
            <person name="Zhang R."/>
            <person name="Yun Q."/>
            <person name="Hollingsworth P."/>
            <person name="Dao Z."/>
            <person name="Luo G."/>
            <person name="Guo H."/>
            <person name="Ma Y."/>
            <person name="Sun W."/>
        </authorList>
    </citation>
    <scope>NUCLEOTIDE SEQUENCE [LARGE SCALE GENOMIC DNA]</scope>
    <source>
        <strain evidence="6">cv. Malutang</strain>
    </source>
</reference>
<dbReference type="InterPro" id="IPR033734">
    <property type="entry name" value="Jacalin-like_lectin_dom_plant"/>
</dbReference>
<evidence type="ECO:0000259" key="4">
    <source>
        <dbReference type="PROSITE" id="PS51752"/>
    </source>
</evidence>
<gene>
    <name evidence="5" type="ORF">EZV62_003376</name>
</gene>
<keyword evidence="2" id="KW-0430">Lectin</keyword>
<evidence type="ECO:0000256" key="3">
    <source>
        <dbReference type="ARBA" id="ARBA00022737"/>
    </source>
</evidence>
<dbReference type="InterPro" id="IPR001229">
    <property type="entry name" value="Jacalin-like_lectin_dom"/>
</dbReference>
<dbReference type="Proteomes" id="UP000323000">
    <property type="component" value="Chromosome 2"/>
</dbReference>
<dbReference type="PROSITE" id="PS51752">
    <property type="entry name" value="JACALIN_LECTIN"/>
    <property type="match status" value="3"/>
</dbReference>
<keyword evidence="3" id="KW-0677">Repeat</keyword>
<dbReference type="SUPFAM" id="SSF51101">
    <property type="entry name" value="Mannose-binding lectins"/>
    <property type="match status" value="3"/>
</dbReference>
<dbReference type="SMART" id="SM00915">
    <property type="entry name" value="Jacalin"/>
    <property type="match status" value="3"/>
</dbReference>
<evidence type="ECO:0000313" key="6">
    <source>
        <dbReference type="Proteomes" id="UP000323000"/>
    </source>
</evidence>
<accession>A0A5C7IH22</accession>
<name>A0A5C7IH22_9ROSI</name>
<dbReference type="Gene3D" id="2.100.10.30">
    <property type="entry name" value="Jacalin-like lectin domain"/>
    <property type="match status" value="3"/>
</dbReference>
<protein>
    <recommendedName>
        <fullName evidence="4">Jacalin-type lectin domain-containing protein</fullName>
    </recommendedName>
</protein>
<dbReference type="PANTHER" id="PTHR47293">
    <property type="entry name" value="JACALIN-RELATED LECTIN 3"/>
    <property type="match status" value="1"/>
</dbReference>
<keyword evidence="6" id="KW-1185">Reference proteome</keyword>
<comment type="similarity">
    <text evidence="1">Belongs to the jacalin lectin family.</text>
</comment>
<dbReference type="GO" id="GO:0030246">
    <property type="term" value="F:carbohydrate binding"/>
    <property type="evidence" value="ECO:0007669"/>
    <property type="project" value="UniProtKB-KW"/>
</dbReference>
<feature type="domain" description="Jacalin-type lectin" evidence="4">
    <location>
        <begin position="194"/>
        <end position="341"/>
    </location>
</feature>
<dbReference type="InterPro" id="IPR036404">
    <property type="entry name" value="Jacalin-like_lectin_dom_sf"/>
</dbReference>